<evidence type="ECO:0000313" key="2">
    <source>
        <dbReference type="EMBL" id="KAL0354463.1"/>
    </source>
</evidence>
<evidence type="ECO:0000256" key="1">
    <source>
        <dbReference type="SAM" id="Phobius"/>
    </source>
</evidence>
<gene>
    <name evidence="2" type="ORF">Sradi_3893200</name>
</gene>
<sequence>MTLSLILVVGKVTVGIAIAFVSIYIVYAFAVAANEILREQAQRLKLDAVTPLLPVRGSVFSPGTPEDEMFTSLLEIETQSDGAHSNVSLPQWMWASNLAIYSNQAMKIPDSDKYLWDGLMMTQV</sequence>
<protein>
    <submittedName>
        <fullName evidence="2">Cation/calcium exchanger 3</fullName>
    </submittedName>
</protein>
<name>A0AAW2PFM4_SESRA</name>
<accession>A0AAW2PFM4</accession>
<dbReference type="EMBL" id="JACGWJ010000017">
    <property type="protein sequence ID" value="KAL0354463.1"/>
    <property type="molecule type" value="Genomic_DNA"/>
</dbReference>
<keyword evidence="1" id="KW-0812">Transmembrane</keyword>
<reference evidence="2" key="1">
    <citation type="submission" date="2020-06" db="EMBL/GenBank/DDBJ databases">
        <authorList>
            <person name="Li T."/>
            <person name="Hu X."/>
            <person name="Zhang T."/>
            <person name="Song X."/>
            <person name="Zhang H."/>
            <person name="Dai N."/>
            <person name="Sheng W."/>
            <person name="Hou X."/>
            <person name="Wei L."/>
        </authorList>
    </citation>
    <scope>NUCLEOTIDE SEQUENCE</scope>
    <source>
        <strain evidence="2">G02</strain>
        <tissue evidence="2">Leaf</tissue>
    </source>
</reference>
<reference evidence="2" key="2">
    <citation type="journal article" date="2024" name="Plant">
        <title>Genomic evolution and insights into agronomic trait innovations of Sesamum species.</title>
        <authorList>
            <person name="Miao H."/>
            <person name="Wang L."/>
            <person name="Qu L."/>
            <person name="Liu H."/>
            <person name="Sun Y."/>
            <person name="Le M."/>
            <person name="Wang Q."/>
            <person name="Wei S."/>
            <person name="Zheng Y."/>
            <person name="Lin W."/>
            <person name="Duan Y."/>
            <person name="Cao H."/>
            <person name="Xiong S."/>
            <person name="Wang X."/>
            <person name="Wei L."/>
            <person name="Li C."/>
            <person name="Ma Q."/>
            <person name="Ju M."/>
            <person name="Zhao R."/>
            <person name="Li G."/>
            <person name="Mu C."/>
            <person name="Tian Q."/>
            <person name="Mei H."/>
            <person name="Zhang T."/>
            <person name="Gao T."/>
            <person name="Zhang H."/>
        </authorList>
    </citation>
    <scope>NUCLEOTIDE SEQUENCE</scope>
    <source>
        <strain evidence="2">G02</strain>
    </source>
</reference>
<feature type="transmembrane region" description="Helical" evidence="1">
    <location>
        <begin position="12"/>
        <end position="33"/>
    </location>
</feature>
<comment type="caution">
    <text evidence="2">The sequence shown here is derived from an EMBL/GenBank/DDBJ whole genome shotgun (WGS) entry which is preliminary data.</text>
</comment>
<organism evidence="2">
    <name type="scientific">Sesamum radiatum</name>
    <name type="common">Black benniseed</name>
    <dbReference type="NCBI Taxonomy" id="300843"/>
    <lineage>
        <taxon>Eukaryota</taxon>
        <taxon>Viridiplantae</taxon>
        <taxon>Streptophyta</taxon>
        <taxon>Embryophyta</taxon>
        <taxon>Tracheophyta</taxon>
        <taxon>Spermatophyta</taxon>
        <taxon>Magnoliopsida</taxon>
        <taxon>eudicotyledons</taxon>
        <taxon>Gunneridae</taxon>
        <taxon>Pentapetalae</taxon>
        <taxon>asterids</taxon>
        <taxon>lamiids</taxon>
        <taxon>Lamiales</taxon>
        <taxon>Pedaliaceae</taxon>
        <taxon>Sesamum</taxon>
    </lineage>
</organism>
<keyword evidence="1" id="KW-1133">Transmembrane helix</keyword>
<proteinExistence type="predicted"/>
<keyword evidence="1" id="KW-0472">Membrane</keyword>
<dbReference type="AlphaFoldDB" id="A0AAW2PFM4"/>